<dbReference type="SUPFAM" id="SSF88723">
    <property type="entry name" value="PIN domain-like"/>
    <property type="match status" value="1"/>
</dbReference>
<dbReference type="InterPro" id="IPR002716">
    <property type="entry name" value="PIN_dom"/>
</dbReference>
<evidence type="ECO:0000256" key="6">
    <source>
        <dbReference type="SAM" id="MobiDB-lite"/>
    </source>
</evidence>
<keyword evidence="3" id="KW-0698">rRNA processing</keyword>
<reference evidence="8 9" key="1">
    <citation type="journal article" date="2020" name="Nat. Commun.">
        <title>Donkey genomes provide new insights into domestication and selection for coat color.</title>
        <authorList>
            <person name="Wang"/>
            <person name="C."/>
            <person name="Li"/>
            <person name="H."/>
            <person name="Guo"/>
            <person name="Y."/>
            <person name="Huang"/>
            <person name="J."/>
            <person name="Sun"/>
            <person name="Y."/>
            <person name="Min"/>
            <person name="J."/>
            <person name="Wang"/>
            <person name="J."/>
            <person name="Fang"/>
            <person name="X."/>
            <person name="Zhao"/>
            <person name="Z."/>
            <person name="Wang"/>
            <person name="S."/>
            <person name="Zhang"/>
            <person name="Y."/>
            <person name="Liu"/>
            <person name="Q."/>
            <person name="Jiang"/>
            <person name="Q."/>
            <person name="Wang"/>
            <person name="X."/>
            <person name="Guo"/>
            <person name="Y."/>
            <person name="Yang"/>
            <person name="C."/>
            <person name="Wang"/>
            <person name="Y."/>
            <person name="Tian"/>
            <person name="F."/>
            <person name="Zhuang"/>
            <person name="G."/>
            <person name="Fan"/>
            <person name="Y."/>
            <person name="Gao"/>
            <person name="Q."/>
            <person name="Li"/>
            <person name="Y."/>
            <person name="Ju"/>
            <person name="Z."/>
            <person name="Li"/>
            <person name="J."/>
            <person name="Li"/>
            <person name="R."/>
            <person name="Hou"/>
            <person name="M."/>
            <person name="Yang"/>
            <person name="G."/>
            <person name="Liu"/>
            <person name="G."/>
            <person name="Liu"/>
            <person name="W."/>
            <person name="Guo"/>
            <person name="J."/>
            <person name="Pan"/>
            <person name="S."/>
            <person name="Fan"/>
            <person name="G."/>
            <person name="Zhang"/>
            <person name="W."/>
            <person name="Zhang"/>
            <person name="R."/>
            <person name="Yu"/>
            <person name="J."/>
            <person name="Zhang"/>
            <person name="X."/>
            <person name="Yin"/>
            <person name="Q."/>
            <person name="Ji"/>
            <person name="C."/>
            <person name="Jin"/>
            <person name="Y."/>
            <person name="Yue"/>
            <person name="G."/>
            <person name="Liu"/>
            <person name="M."/>
            <person name="Xu"/>
            <person name="J."/>
            <person name="Liu"/>
            <person name="S."/>
            <person name="Jordana"/>
            <person name="J."/>
            <person name="Noce"/>
            <person name="A."/>
            <person name="Amills"/>
            <person name="M."/>
            <person name="Wu"/>
            <person name="D.D."/>
            <person name="Li"/>
            <person name="S."/>
            <person name="Zhou"/>
            <person name="X. and Zhong"/>
            <person name="J."/>
        </authorList>
    </citation>
    <scope>NUCLEOTIDE SEQUENCE [LARGE SCALE GENOMIC DNA]</scope>
</reference>
<dbReference type="GO" id="GO:0032040">
    <property type="term" value="C:small-subunit processome"/>
    <property type="evidence" value="ECO:0007669"/>
    <property type="project" value="Ensembl"/>
</dbReference>
<evidence type="ECO:0000256" key="2">
    <source>
        <dbReference type="ARBA" id="ARBA00022517"/>
    </source>
</evidence>
<dbReference type="GeneTree" id="ENSGT00940000153117"/>
<evidence type="ECO:0000313" key="9">
    <source>
        <dbReference type="Proteomes" id="UP000694387"/>
    </source>
</evidence>
<gene>
    <name evidence="8" type="primary">FCF1</name>
</gene>
<feature type="region of interest" description="Disordered" evidence="6">
    <location>
        <begin position="22"/>
        <end position="47"/>
    </location>
</feature>
<protein>
    <submittedName>
        <fullName evidence="8">FCF1 rRNA-processing protein</fullName>
    </submittedName>
</protein>
<dbReference type="FunFam" id="3.40.50.1010:FF:000080">
    <property type="entry name" value="rRNA processing Fcf1 Family Protein"/>
    <property type="match status" value="1"/>
</dbReference>
<evidence type="ECO:0000256" key="4">
    <source>
        <dbReference type="ARBA" id="ARBA00023242"/>
    </source>
</evidence>
<keyword evidence="4" id="KW-0539">Nucleus</keyword>
<dbReference type="SMART" id="SM00670">
    <property type="entry name" value="PINc"/>
    <property type="match status" value="1"/>
</dbReference>
<dbReference type="InterPro" id="IPR037503">
    <property type="entry name" value="Fcf1_PIN"/>
</dbReference>
<dbReference type="InterPro" id="IPR029060">
    <property type="entry name" value="PIN-like_dom_sf"/>
</dbReference>
<dbReference type="AlphaFoldDB" id="A0A9L0JCI7"/>
<accession>A0A9L0JCI7</accession>
<feature type="compositionally biased region" description="Basic and acidic residues" evidence="6">
    <location>
        <begin position="37"/>
        <end position="47"/>
    </location>
</feature>
<dbReference type="Proteomes" id="UP000694387">
    <property type="component" value="Chromosome 7"/>
</dbReference>
<dbReference type="Gene3D" id="3.40.50.1010">
    <property type="entry name" value="5'-nuclease"/>
    <property type="match status" value="1"/>
</dbReference>
<dbReference type="Pfam" id="PF04900">
    <property type="entry name" value="Fcf1"/>
    <property type="match status" value="2"/>
</dbReference>
<keyword evidence="2" id="KW-0690">Ribosome biogenesis</keyword>
<dbReference type="Ensembl" id="ENSEAST00005075297.1">
    <property type="protein sequence ID" value="ENSEASP00005050904.1"/>
    <property type="gene ID" value="ENSEASG00005012011.2"/>
</dbReference>
<comment type="similarity">
    <text evidence="5">Belongs to the UTP23/FCF1 family. FCF1 subfamily.</text>
</comment>
<keyword evidence="9" id="KW-1185">Reference proteome</keyword>
<reference evidence="8" key="2">
    <citation type="submission" date="2025-08" db="UniProtKB">
        <authorList>
            <consortium name="Ensembl"/>
        </authorList>
    </citation>
    <scope>IDENTIFICATION</scope>
</reference>
<dbReference type="GO" id="GO:0000447">
    <property type="term" value="P:endonucleolytic cleavage in ITS1 to separate SSU-rRNA from 5.8S rRNA and LSU-rRNA from tricistronic rRNA transcript (SSU-rRNA, 5.8S rRNA, LSU-rRNA)"/>
    <property type="evidence" value="ECO:0007669"/>
    <property type="project" value="Ensembl"/>
</dbReference>
<proteinExistence type="inferred from homology"/>
<evidence type="ECO:0000256" key="3">
    <source>
        <dbReference type="ARBA" id="ARBA00022552"/>
    </source>
</evidence>
<feature type="domain" description="PIN" evidence="7">
    <location>
        <begin position="67"/>
        <end position="209"/>
    </location>
</feature>
<evidence type="ECO:0000256" key="1">
    <source>
        <dbReference type="ARBA" id="ARBA00004604"/>
    </source>
</evidence>
<dbReference type="InterPro" id="IPR006984">
    <property type="entry name" value="Fcf1/UTP23"/>
</dbReference>
<sequence length="241" mass="28251">MGKQKKARKYATMKRMLSLRDQRLKEKDRLKPKKKEKKDPSALKEREVPQHPSCLFFQYNTQLGPPYHILVDTNFINFSIKAKLDLVQSMMDCLYAKCIPCITDCVMAEIEKLGQKYRVALRIAKDPRFERLPCTHKGTYADDCLVQRVTQEYCSSPQCLAQKYFSVTSESTRVLSHKYPGRSRRSHPDLVAKEHKCYIVATVDRDLKRRIRKIPGVPIMYISNHRYNIERMPDDYGAPRF</sequence>
<dbReference type="PANTHER" id="PTHR12416">
    <property type="entry name" value="RRNA-PROCESSING PROTEIN UTP23 HOMOLOG"/>
    <property type="match status" value="1"/>
</dbReference>
<evidence type="ECO:0000256" key="5">
    <source>
        <dbReference type="ARBA" id="ARBA00024026"/>
    </source>
</evidence>
<evidence type="ECO:0000313" key="8">
    <source>
        <dbReference type="Ensembl" id="ENSEASP00005050904.1"/>
    </source>
</evidence>
<evidence type="ECO:0000259" key="7">
    <source>
        <dbReference type="SMART" id="SM00670"/>
    </source>
</evidence>
<dbReference type="GO" id="GO:0000480">
    <property type="term" value="P:endonucleolytic cleavage in 5'-ETS of tricistronic rRNA transcript (SSU-rRNA, 5.8S rRNA, LSU-rRNA)"/>
    <property type="evidence" value="ECO:0007669"/>
    <property type="project" value="Ensembl"/>
</dbReference>
<name>A0A9L0JCI7_EQUAS</name>
<reference evidence="8" key="3">
    <citation type="submission" date="2025-09" db="UniProtKB">
        <authorList>
            <consortium name="Ensembl"/>
        </authorList>
    </citation>
    <scope>IDENTIFICATION</scope>
</reference>
<dbReference type="CDD" id="cd09864">
    <property type="entry name" value="PIN_Fcf1-like"/>
    <property type="match status" value="1"/>
</dbReference>
<organism evidence="8 9">
    <name type="scientific">Equus asinus</name>
    <name type="common">Donkey</name>
    <name type="synonym">Equus africanus asinus</name>
    <dbReference type="NCBI Taxonomy" id="9793"/>
    <lineage>
        <taxon>Eukaryota</taxon>
        <taxon>Metazoa</taxon>
        <taxon>Chordata</taxon>
        <taxon>Craniata</taxon>
        <taxon>Vertebrata</taxon>
        <taxon>Euteleostomi</taxon>
        <taxon>Mammalia</taxon>
        <taxon>Eutheria</taxon>
        <taxon>Laurasiatheria</taxon>
        <taxon>Perissodactyla</taxon>
        <taxon>Equidae</taxon>
        <taxon>Equus</taxon>
    </lineage>
</organism>
<comment type="subcellular location">
    <subcellularLocation>
        <location evidence="1">Nucleus</location>
        <location evidence="1">Nucleolus</location>
    </subcellularLocation>
</comment>